<evidence type="ECO:0000256" key="1">
    <source>
        <dbReference type="SAM" id="Phobius"/>
    </source>
</evidence>
<sequence length="142" mass="16166">MILVVMFLNLVLAEDAVSQGLSPNEQMFTIIGLIFGSFLATLALVCFIYFTLKFIKRKMSEPQYVIDNVSDRKDNQEFHPVNGDFIVQIPHIGQIQPILSIPYMYSSVKQSLSDLRTTLVPSSWSRVQHFYDSTPEKTDLST</sequence>
<keyword evidence="1" id="KW-0472">Membrane</keyword>
<organism evidence="2 3">
    <name type="scientific">Adineta ricciae</name>
    <name type="common">Rotifer</name>
    <dbReference type="NCBI Taxonomy" id="249248"/>
    <lineage>
        <taxon>Eukaryota</taxon>
        <taxon>Metazoa</taxon>
        <taxon>Spiralia</taxon>
        <taxon>Gnathifera</taxon>
        <taxon>Rotifera</taxon>
        <taxon>Eurotatoria</taxon>
        <taxon>Bdelloidea</taxon>
        <taxon>Adinetida</taxon>
        <taxon>Adinetidae</taxon>
        <taxon>Adineta</taxon>
    </lineage>
</organism>
<dbReference type="Proteomes" id="UP000663828">
    <property type="component" value="Unassembled WGS sequence"/>
</dbReference>
<gene>
    <name evidence="2" type="ORF">XAT740_LOCUS43397</name>
</gene>
<keyword evidence="3" id="KW-1185">Reference proteome</keyword>
<dbReference type="EMBL" id="CAJNOR010005341">
    <property type="protein sequence ID" value="CAF1557975.1"/>
    <property type="molecule type" value="Genomic_DNA"/>
</dbReference>
<protein>
    <submittedName>
        <fullName evidence="2">Uncharacterized protein</fullName>
    </submittedName>
</protein>
<dbReference type="AlphaFoldDB" id="A0A815XIC8"/>
<evidence type="ECO:0000313" key="3">
    <source>
        <dbReference type="Proteomes" id="UP000663828"/>
    </source>
</evidence>
<evidence type="ECO:0000313" key="2">
    <source>
        <dbReference type="EMBL" id="CAF1557975.1"/>
    </source>
</evidence>
<feature type="transmembrane region" description="Helical" evidence="1">
    <location>
        <begin position="28"/>
        <end position="52"/>
    </location>
</feature>
<accession>A0A815XIC8</accession>
<name>A0A815XIC8_ADIRI</name>
<reference evidence="2" key="1">
    <citation type="submission" date="2021-02" db="EMBL/GenBank/DDBJ databases">
        <authorList>
            <person name="Nowell W R."/>
        </authorList>
    </citation>
    <scope>NUCLEOTIDE SEQUENCE</scope>
</reference>
<comment type="caution">
    <text evidence="2">The sequence shown here is derived from an EMBL/GenBank/DDBJ whole genome shotgun (WGS) entry which is preliminary data.</text>
</comment>
<keyword evidence="1" id="KW-1133">Transmembrane helix</keyword>
<keyword evidence="1" id="KW-0812">Transmembrane</keyword>
<proteinExistence type="predicted"/>